<proteinExistence type="predicted"/>
<protein>
    <submittedName>
        <fullName evidence="2">Uncharacterized protein</fullName>
    </submittedName>
</protein>
<gene>
    <name evidence="2" type="ORF">ALQ64_01062</name>
</gene>
<keyword evidence="1" id="KW-1133">Transmembrane helix</keyword>
<dbReference type="Proteomes" id="UP000281372">
    <property type="component" value="Unassembled WGS sequence"/>
</dbReference>
<dbReference type="EMBL" id="RBOW01000346">
    <property type="protein sequence ID" value="RMN34171.1"/>
    <property type="molecule type" value="Genomic_DNA"/>
</dbReference>
<dbReference type="AlphaFoldDB" id="A0A3M3LGQ6"/>
<keyword evidence="1" id="KW-0472">Membrane</keyword>
<organism evidence="2 3">
    <name type="scientific">Pseudomonas cannabina</name>
    <dbReference type="NCBI Taxonomy" id="86840"/>
    <lineage>
        <taxon>Bacteria</taxon>
        <taxon>Pseudomonadati</taxon>
        <taxon>Pseudomonadota</taxon>
        <taxon>Gammaproteobacteria</taxon>
        <taxon>Pseudomonadales</taxon>
        <taxon>Pseudomonadaceae</taxon>
        <taxon>Pseudomonas</taxon>
    </lineage>
</organism>
<evidence type="ECO:0000256" key="1">
    <source>
        <dbReference type="SAM" id="Phobius"/>
    </source>
</evidence>
<name>A0A3M3LGQ6_PSECA</name>
<accession>A0A3M3LGQ6</accession>
<evidence type="ECO:0000313" key="3">
    <source>
        <dbReference type="Proteomes" id="UP000281372"/>
    </source>
</evidence>
<feature type="transmembrane region" description="Helical" evidence="1">
    <location>
        <begin position="12"/>
        <end position="30"/>
    </location>
</feature>
<reference evidence="2 3" key="1">
    <citation type="submission" date="2018-08" db="EMBL/GenBank/DDBJ databases">
        <title>Recombination of ecologically and evolutionarily significant loci maintains genetic cohesion in the Pseudomonas syringae species complex.</title>
        <authorList>
            <person name="Dillon M."/>
            <person name="Thakur S."/>
            <person name="Almeida R.N.D."/>
            <person name="Weir B.S."/>
            <person name="Guttman D.S."/>
        </authorList>
    </citation>
    <scope>NUCLEOTIDE SEQUENCE [LARGE SCALE GENOMIC DNA]</scope>
    <source>
        <strain evidence="2 3">ICMP 2821</strain>
    </source>
</reference>
<comment type="caution">
    <text evidence="2">The sequence shown here is derived from an EMBL/GenBank/DDBJ whole genome shotgun (WGS) entry which is preliminary data.</text>
</comment>
<keyword evidence="1" id="KW-0812">Transmembrane</keyword>
<evidence type="ECO:0000313" key="2">
    <source>
        <dbReference type="EMBL" id="RMN34171.1"/>
    </source>
</evidence>
<sequence>MIKPITMAYIKNLIRAVVVSLALFIPLYTLKSEYAFETRVETILLQNRKNTNAQILESQAKVLSTVNEVSKATRMLAIILCQQQADPNICINPDGEPHK</sequence>